<name>A0A521FEC1_9BACT</name>
<dbReference type="Pfam" id="PF02452">
    <property type="entry name" value="PemK_toxin"/>
    <property type="match status" value="1"/>
</dbReference>
<dbReference type="InterPro" id="IPR003477">
    <property type="entry name" value="PemK-like"/>
</dbReference>
<protein>
    <submittedName>
        <fullName evidence="1">mRNA interferase MazF</fullName>
    </submittedName>
</protein>
<accession>A0A521FEC1</accession>
<evidence type="ECO:0000313" key="1">
    <source>
        <dbReference type="EMBL" id="SMO94344.1"/>
    </source>
</evidence>
<evidence type="ECO:0000313" key="2">
    <source>
        <dbReference type="Proteomes" id="UP000317593"/>
    </source>
</evidence>
<gene>
    <name evidence="1" type="ORF">SAMN06265218_1313</name>
</gene>
<reference evidence="1 2" key="1">
    <citation type="submission" date="2017-05" db="EMBL/GenBank/DDBJ databases">
        <authorList>
            <person name="Varghese N."/>
            <person name="Submissions S."/>
        </authorList>
    </citation>
    <scope>NUCLEOTIDE SEQUENCE [LARGE SCALE GENOMIC DNA]</scope>
    <source>
        <strain evidence="1 2">DSM 21194</strain>
    </source>
</reference>
<dbReference type="SUPFAM" id="SSF50118">
    <property type="entry name" value="Cell growth inhibitor/plasmid maintenance toxic component"/>
    <property type="match status" value="1"/>
</dbReference>
<keyword evidence="2" id="KW-1185">Reference proteome</keyword>
<dbReference type="RefSeq" id="WP_142716087.1">
    <property type="nucleotide sequence ID" value="NZ_FXTH01000031.1"/>
</dbReference>
<sequence>MKQPGQIVLFHFPQTDLSEGKLRPALLVGPLPGPYDDWLICMISSQTHQYLEGFDEIVAEEHSDFEASGLKRTSIIRTGRLAVVEADMLAGRIGHISPDRLNRLRKKLAGWLTSSNEENAKNA</sequence>
<dbReference type="Gene3D" id="2.30.30.110">
    <property type="match status" value="1"/>
</dbReference>
<dbReference type="Proteomes" id="UP000317593">
    <property type="component" value="Unassembled WGS sequence"/>
</dbReference>
<dbReference type="OrthoDB" id="129822at2"/>
<dbReference type="EMBL" id="FXTH01000031">
    <property type="protein sequence ID" value="SMO94344.1"/>
    <property type="molecule type" value="Genomic_DNA"/>
</dbReference>
<dbReference type="GO" id="GO:0003677">
    <property type="term" value="F:DNA binding"/>
    <property type="evidence" value="ECO:0007669"/>
    <property type="project" value="InterPro"/>
</dbReference>
<dbReference type="InterPro" id="IPR011067">
    <property type="entry name" value="Plasmid_toxin/cell-grow_inhib"/>
</dbReference>
<organism evidence="1 2">
    <name type="scientific">Fodinibius sediminis</name>
    <dbReference type="NCBI Taxonomy" id="1214077"/>
    <lineage>
        <taxon>Bacteria</taxon>
        <taxon>Pseudomonadati</taxon>
        <taxon>Balneolota</taxon>
        <taxon>Balneolia</taxon>
        <taxon>Balneolales</taxon>
        <taxon>Balneolaceae</taxon>
        <taxon>Fodinibius</taxon>
    </lineage>
</organism>
<proteinExistence type="predicted"/>
<dbReference type="AlphaFoldDB" id="A0A521FEC1"/>